<evidence type="ECO:0000256" key="2">
    <source>
        <dbReference type="ARBA" id="ARBA00022448"/>
    </source>
</evidence>
<dbReference type="PRINTS" id="PR01036">
    <property type="entry name" value="TCRTETB"/>
</dbReference>
<dbReference type="Gene3D" id="1.20.1720.10">
    <property type="entry name" value="Multidrug resistance protein D"/>
    <property type="match status" value="1"/>
</dbReference>
<keyword evidence="4 9" id="KW-0812">Transmembrane</keyword>
<dbReference type="STRING" id="1428644.BIV57_01475"/>
<evidence type="ECO:0000256" key="4">
    <source>
        <dbReference type="ARBA" id="ARBA00022692"/>
    </source>
</evidence>
<keyword evidence="3" id="KW-1003">Cell membrane</keyword>
<feature type="transmembrane region" description="Helical" evidence="9">
    <location>
        <begin position="28"/>
        <end position="49"/>
    </location>
</feature>
<dbReference type="Gene3D" id="1.20.1250.20">
    <property type="entry name" value="MFS general substrate transporter like domains"/>
    <property type="match status" value="1"/>
</dbReference>
<evidence type="ECO:0000259" key="10">
    <source>
        <dbReference type="PROSITE" id="PS50850"/>
    </source>
</evidence>
<feature type="transmembrane region" description="Helical" evidence="9">
    <location>
        <begin position="154"/>
        <end position="173"/>
    </location>
</feature>
<feature type="transmembrane region" description="Helical" evidence="9">
    <location>
        <begin position="185"/>
        <end position="203"/>
    </location>
</feature>
<evidence type="ECO:0000256" key="5">
    <source>
        <dbReference type="ARBA" id="ARBA00022989"/>
    </source>
</evidence>
<comment type="caution">
    <text evidence="11">The sequence shown here is derived from an EMBL/GenBank/DDBJ whole genome shotgun (WGS) entry which is preliminary data.</text>
</comment>
<feature type="transmembrane region" description="Helical" evidence="9">
    <location>
        <begin position="348"/>
        <end position="366"/>
    </location>
</feature>
<feature type="transmembrane region" description="Helical" evidence="9">
    <location>
        <begin position="130"/>
        <end position="147"/>
    </location>
</feature>
<protein>
    <submittedName>
        <fullName evidence="11">MFS transporter</fullName>
    </submittedName>
</protein>
<dbReference type="InterPro" id="IPR004638">
    <property type="entry name" value="EmrB-like"/>
</dbReference>
<feature type="transmembrane region" description="Helical" evidence="9">
    <location>
        <begin position="285"/>
        <end position="304"/>
    </location>
</feature>
<dbReference type="InterPro" id="IPR011701">
    <property type="entry name" value="MFS"/>
</dbReference>
<feature type="transmembrane region" description="Helical" evidence="9">
    <location>
        <begin position="241"/>
        <end position="264"/>
    </location>
</feature>
<feature type="compositionally biased region" description="Low complexity" evidence="8">
    <location>
        <begin position="7"/>
        <end position="22"/>
    </location>
</feature>
<evidence type="ECO:0000256" key="6">
    <source>
        <dbReference type="ARBA" id="ARBA00023136"/>
    </source>
</evidence>
<evidence type="ECO:0000256" key="9">
    <source>
        <dbReference type="SAM" id="Phobius"/>
    </source>
</evidence>
<feature type="region of interest" description="Disordered" evidence="8">
    <location>
        <begin position="1"/>
        <end position="22"/>
    </location>
</feature>
<evidence type="ECO:0000256" key="1">
    <source>
        <dbReference type="ARBA" id="ARBA00004651"/>
    </source>
</evidence>
<keyword evidence="7" id="KW-0046">Antibiotic resistance</keyword>
<comment type="subcellular location">
    <subcellularLocation>
        <location evidence="1">Cell membrane</location>
        <topology evidence="1">Multi-pass membrane protein</topology>
    </subcellularLocation>
</comment>
<dbReference type="SUPFAM" id="SSF103473">
    <property type="entry name" value="MFS general substrate transporter"/>
    <property type="match status" value="1"/>
</dbReference>
<proteinExistence type="predicted"/>
<dbReference type="GO" id="GO:0046677">
    <property type="term" value="P:response to antibiotic"/>
    <property type="evidence" value="ECO:0007669"/>
    <property type="project" value="UniProtKB-KW"/>
</dbReference>
<feature type="transmembrane region" description="Helical" evidence="9">
    <location>
        <begin position="215"/>
        <end position="235"/>
    </location>
</feature>
<organism evidence="11 12">
    <name type="scientific">Mangrovactinospora gilvigrisea</name>
    <dbReference type="NCBI Taxonomy" id="1428644"/>
    <lineage>
        <taxon>Bacteria</taxon>
        <taxon>Bacillati</taxon>
        <taxon>Actinomycetota</taxon>
        <taxon>Actinomycetes</taxon>
        <taxon>Kitasatosporales</taxon>
        <taxon>Streptomycetaceae</taxon>
        <taxon>Mangrovactinospora</taxon>
    </lineage>
</organism>
<dbReference type="OrthoDB" id="7375466at2"/>
<dbReference type="CDD" id="cd17321">
    <property type="entry name" value="MFS_MMR_MDR_like"/>
    <property type="match status" value="1"/>
</dbReference>
<name>A0A1J7C0D5_9ACTN</name>
<dbReference type="PROSITE" id="PS50850">
    <property type="entry name" value="MFS"/>
    <property type="match status" value="1"/>
</dbReference>
<evidence type="ECO:0000313" key="11">
    <source>
        <dbReference type="EMBL" id="OIV39185.1"/>
    </source>
</evidence>
<dbReference type="EMBL" id="MLCF01000004">
    <property type="protein sequence ID" value="OIV39185.1"/>
    <property type="molecule type" value="Genomic_DNA"/>
</dbReference>
<dbReference type="PANTHER" id="PTHR42718">
    <property type="entry name" value="MAJOR FACILITATOR SUPERFAMILY MULTIDRUG TRANSPORTER MFSC"/>
    <property type="match status" value="1"/>
</dbReference>
<feature type="transmembrane region" description="Helical" evidence="9">
    <location>
        <begin position="100"/>
        <end position="124"/>
    </location>
</feature>
<feature type="transmembrane region" description="Helical" evidence="9">
    <location>
        <begin position="378"/>
        <end position="400"/>
    </location>
</feature>
<evidence type="ECO:0000256" key="7">
    <source>
        <dbReference type="ARBA" id="ARBA00023251"/>
    </source>
</evidence>
<feature type="transmembrane region" description="Helical" evidence="9">
    <location>
        <begin position="69"/>
        <end position="88"/>
    </location>
</feature>
<dbReference type="InterPro" id="IPR036259">
    <property type="entry name" value="MFS_trans_sf"/>
</dbReference>
<dbReference type="NCBIfam" id="TIGR00711">
    <property type="entry name" value="efflux_EmrB"/>
    <property type="match status" value="1"/>
</dbReference>
<evidence type="ECO:0000313" key="12">
    <source>
        <dbReference type="Proteomes" id="UP000243342"/>
    </source>
</evidence>
<keyword evidence="2" id="KW-0813">Transport</keyword>
<dbReference type="RefSeq" id="WP_071654761.1">
    <property type="nucleotide sequence ID" value="NZ_MLCF01000004.1"/>
</dbReference>
<sequence length="479" mass="48858">MTATEPGAVAATTADAASPPSGARHPGLVWTFVITSLAGFMAGLDNLVVVTALPAISKDLGAHLGALEWTVNGYTLPFATLLLIGATAGERFGRRRVFTLGLAIFTLASAGAALAGGSGTLIAARAVQGAGAALLMPLSLTILTAAAPANRRGLVFGGWGAVNGLSIAVGPLVGGALVDHASWHWIFWLNVPIGLVLVPLARLRLAEGRGPARRLDLPGVALAGAGLFGLVFGIVRADSHGWTSAGVLGPLIGGGVLVIAFLLWERRAPHPMLPLRLFRDRTFTFANAATLLMMFGMFGAVFWLTQYLQNIQGFSPQEAGVRMLPWTAVPMVVAPVAGVLADRIGGRPVIALGLLTQAVALGWLAQLASPTAGYGPEVIPLILGGIGNALFFAPMAGVVMGTVPEADQGMASGTNNMLRELGGALGVAVLSSVFAAHGALTSPSRFVDGLTPTVWTGAAVAALAAATMLLARPRPRAGA</sequence>
<dbReference type="GO" id="GO:0005886">
    <property type="term" value="C:plasma membrane"/>
    <property type="evidence" value="ECO:0007669"/>
    <property type="project" value="UniProtKB-SubCell"/>
</dbReference>
<keyword evidence="5 9" id="KW-1133">Transmembrane helix</keyword>
<dbReference type="InterPro" id="IPR020846">
    <property type="entry name" value="MFS_dom"/>
</dbReference>
<dbReference type="PANTHER" id="PTHR42718:SF42">
    <property type="entry name" value="EXPORT PROTEIN"/>
    <property type="match status" value="1"/>
</dbReference>
<reference evidence="11 12" key="1">
    <citation type="submission" date="2016-10" db="EMBL/GenBank/DDBJ databases">
        <title>Genome sequence of Streptomyces gilvigriseus MUSC 26.</title>
        <authorList>
            <person name="Lee L.-H."/>
            <person name="Ser H.-L."/>
        </authorList>
    </citation>
    <scope>NUCLEOTIDE SEQUENCE [LARGE SCALE GENOMIC DNA]</scope>
    <source>
        <strain evidence="11 12">MUSC 26</strain>
    </source>
</reference>
<evidence type="ECO:0000256" key="3">
    <source>
        <dbReference type="ARBA" id="ARBA00022475"/>
    </source>
</evidence>
<dbReference type="Proteomes" id="UP000243342">
    <property type="component" value="Unassembled WGS sequence"/>
</dbReference>
<evidence type="ECO:0000256" key="8">
    <source>
        <dbReference type="SAM" id="MobiDB-lite"/>
    </source>
</evidence>
<feature type="transmembrane region" description="Helical" evidence="9">
    <location>
        <begin position="452"/>
        <end position="471"/>
    </location>
</feature>
<feature type="transmembrane region" description="Helical" evidence="9">
    <location>
        <begin position="421"/>
        <end position="440"/>
    </location>
</feature>
<keyword evidence="6 9" id="KW-0472">Membrane</keyword>
<feature type="domain" description="Major facilitator superfamily (MFS) profile" evidence="10">
    <location>
        <begin position="31"/>
        <end position="476"/>
    </location>
</feature>
<feature type="transmembrane region" description="Helical" evidence="9">
    <location>
        <begin position="324"/>
        <end position="341"/>
    </location>
</feature>
<dbReference type="GO" id="GO:0022857">
    <property type="term" value="F:transmembrane transporter activity"/>
    <property type="evidence" value="ECO:0007669"/>
    <property type="project" value="InterPro"/>
</dbReference>
<accession>A0A1J7C0D5</accession>
<dbReference type="Pfam" id="PF07690">
    <property type="entry name" value="MFS_1"/>
    <property type="match status" value="1"/>
</dbReference>
<keyword evidence="12" id="KW-1185">Reference proteome</keyword>
<gene>
    <name evidence="11" type="ORF">BIV57_01475</name>
</gene>
<dbReference type="AlphaFoldDB" id="A0A1J7C0D5"/>